<sequence length="97" mass="10181">MTKILSTVVAATALGVGLLGTTTTAAFAETAQAGKTGDRTEQRNLVAVSAAPGKSRTFMIHLGRRGPDKSYTFMITPPRDNTAASKPGPEKPETFMI</sequence>
<keyword evidence="2" id="KW-0732">Signal</keyword>
<gene>
    <name evidence="3" type="ORF">GCM10017600_75780</name>
</gene>
<evidence type="ECO:0000313" key="4">
    <source>
        <dbReference type="Proteomes" id="UP001143474"/>
    </source>
</evidence>
<feature type="chain" id="PRO_5040800291" evidence="2">
    <location>
        <begin position="29"/>
        <end position="97"/>
    </location>
</feature>
<dbReference type="EMBL" id="BSEV01000029">
    <property type="protein sequence ID" value="GLK14166.1"/>
    <property type="molecule type" value="Genomic_DNA"/>
</dbReference>
<evidence type="ECO:0000256" key="1">
    <source>
        <dbReference type="SAM" id="MobiDB-lite"/>
    </source>
</evidence>
<name>A0A9W6IA01_9ACTN</name>
<evidence type="ECO:0000313" key="3">
    <source>
        <dbReference type="EMBL" id="GLK14166.1"/>
    </source>
</evidence>
<dbReference type="RefSeq" id="WP_271222415.1">
    <property type="nucleotide sequence ID" value="NZ_BAAAVD010000018.1"/>
</dbReference>
<dbReference type="AlphaFoldDB" id="A0A9W6IA01"/>
<proteinExistence type="predicted"/>
<feature type="region of interest" description="Disordered" evidence="1">
    <location>
        <begin position="77"/>
        <end position="97"/>
    </location>
</feature>
<comment type="caution">
    <text evidence="3">The sequence shown here is derived from an EMBL/GenBank/DDBJ whole genome shotgun (WGS) entry which is preliminary data.</text>
</comment>
<protein>
    <submittedName>
        <fullName evidence="3">Uncharacterized protein</fullName>
    </submittedName>
</protein>
<evidence type="ECO:0000256" key="2">
    <source>
        <dbReference type="SAM" id="SignalP"/>
    </source>
</evidence>
<reference evidence="3" key="1">
    <citation type="journal article" date="2014" name="Int. J. Syst. Evol. Microbiol.">
        <title>Complete genome sequence of Corynebacterium casei LMG S-19264T (=DSM 44701T), isolated from a smear-ripened cheese.</title>
        <authorList>
            <consortium name="US DOE Joint Genome Institute (JGI-PGF)"/>
            <person name="Walter F."/>
            <person name="Albersmeier A."/>
            <person name="Kalinowski J."/>
            <person name="Ruckert C."/>
        </authorList>
    </citation>
    <scope>NUCLEOTIDE SEQUENCE</scope>
    <source>
        <strain evidence="3">VKM Ac-2007</strain>
    </source>
</reference>
<feature type="compositionally biased region" description="Basic and acidic residues" evidence="1">
    <location>
        <begin position="88"/>
        <end position="97"/>
    </location>
</feature>
<keyword evidence="4" id="KW-1185">Reference proteome</keyword>
<accession>A0A9W6IA01</accession>
<dbReference type="Proteomes" id="UP001143474">
    <property type="component" value="Unassembled WGS sequence"/>
</dbReference>
<feature type="signal peptide" evidence="2">
    <location>
        <begin position="1"/>
        <end position="28"/>
    </location>
</feature>
<organism evidence="3 4">
    <name type="scientific">Streptosporangium carneum</name>
    <dbReference type="NCBI Taxonomy" id="47481"/>
    <lineage>
        <taxon>Bacteria</taxon>
        <taxon>Bacillati</taxon>
        <taxon>Actinomycetota</taxon>
        <taxon>Actinomycetes</taxon>
        <taxon>Streptosporangiales</taxon>
        <taxon>Streptosporangiaceae</taxon>
        <taxon>Streptosporangium</taxon>
    </lineage>
</organism>
<reference evidence="3" key="2">
    <citation type="submission" date="2023-01" db="EMBL/GenBank/DDBJ databases">
        <authorList>
            <person name="Sun Q."/>
            <person name="Evtushenko L."/>
        </authorList>
    </citation>
    <scope>NUCLEOTIDE SEQUENCE</scope>
    <source>
        <strain evidence="3">VKM Ac-2007</strain>
    </source>
</reference>